<evidence type="ECO:0000313" key="2">
    <source>
        <dbReference type="Proteomes" id="UP000695000"/>
    </source>
</evidence>
<evidence type="ECO:0000256" key="1">
    <source>
        <dbReference type="SAM" id="SignalP"/>
    </source>
</evidence>
<accession>A0ABM1NE06</accession>
<dbReference type="RefSeq" id="XP_017785056.1">
    <property type="nucleotide sequence ID" value="XM_017929567.1"/>
</dbReference>
<feature type="signal peptide" evidence="1">
    <location>
        <begin position="1"/>
        <end position="20"/>
    </location>
</feature>
<reference evidence="3" key="1">
    <citation type="submission" date="2025-08" db="UniProtKB">
        <authorList>
            <consortium name="RefSeq"/>
        </authorList>
    </citation>
    <scope>IDENTIFICATION</scope>
    <source>
        <tissue evidence="3">Whole Larva</tissue>
    </source>
</reference>
<protein>
    <submittedName>
        <fullName evidence="3">Uncharacterized protein LOC108568460 isoform X3</fullName>
    </submittedName>
</protein>
<organism evidence="2 3">
    <name type="scientific">Nicrophorus vespilloides</name>
    <name type="common">Boreal carrion beetle</name>
    <dbReference type="NCBI Taxonomy" id="110193"/>
    <lineage>
        <taxon>Eukaryota</taxon>
        <taxon>Metazoa</taxon>
        <taxon>Ecdysozoa</taxon>
        <taxon>Arthropoda</taxon>
        <taxon>Hexapoda</taxon>
        <taxon>Insecta</taxon>
        <taxon>Pterygota</taxon>
        <taxon>Neoptera</taxon>
        <taxon>Endopterygota</taxon>
        <taxon>Coleoptera</taxon>
        <taxon>Polyphaga</taxon>
        <taxon>Staphyliniformia</taxon>
        <taxon>Silphidae</taxon>
        <taxon>Nicrophorinae</taxon>
        <taxon>Nicrophorus</taxon>
    </lineage>
</organism>
<dbReference type="GeneID" id="108568460"/>
<dbReference type="Proteomes" id="UP000695000">
    <property type="component" value="Unplaced"/>
</dbReference>
<gene>
    <name evidence="3" type="primary">LOC108568460</name>
</gene>
<sequence length="132" mass="15195">MWKFTNLALLLAFCMHQSFAFPSEYSEQFYMGQTPNFIDRRHEHQKQMKVFDSMQFGGPFGVSKRASPVEKRGSLDSLSLGNSFGRSVRRDGQLTDILRRAVIDLNNLMGYNKMVLKEVREQQAGPIKNSWA</sequence>
<keyword evidence="1" id="KW-0732">Signal</keyword>
<keyword evidence="2" id="KW-1185">Reference proteome</keyword>
<name>A0ABM1NE06_NICVS</name>
<feature type="chain" id="PRO_5045310310" evidence="1">
    <location>
        <begin position="21"/>
        <end position="132"/>
    </location>
</feature>
<proteinExistence type="predicted"/>
<evidence type="ECO:0000313" key="3">
    <source>
        <dbReference type="RefSeq" id="XP_017785056.1"/>
    </source>
</evidence>